<sequence length="253" mass="25465">MDLELGGLRALVTGGSRGIGRGIAARLAAEGAAVAVCARDGAAAAEAGEALGGFGMAADVTSEDDLQRFVAVAAQRLGGVDLVVANAGGASGGAPLEEADAAAWSQTMAVNVVHAPALIRASLGHLERSAHAAALIISSVSGLRPQLRAQYAAAKAAEIHAAAALGRELGPRGIRVNALSPGSILFEGGGWEARRDRDPEAFARWIAAELPHGRLGTVEEVADVAAFLLSPRASWVNGANVVVDGGQGHPNMP</sequence>
<dbReference type="Proteomes" id="UP000321805">
    <property type="component" value="Chromosome"/>
</dbReference>
<reference evidence="3 4" key="1">
    <citation type="journal article" date="2018" name="J. Microbiol.">
        <title>Baekduia soli gen. nov., sp. nov., a novel bacterium isolated from the soil of Baekdu Mountain and proposal of a novel family name, Baekduiaceae fam. nov.</title>
        <authorList>
            <person name="An D.S."/>
            <person name="Siddiqi M.Z."/>
            <person name="Kim K.H."/>
            <person name="Yu H.S."/>
            <person name="Im W.T."/>
        </authorList>
    </citation>
    <scope>NUCLEOTIDE SEQUENCE [LARGE SCALE GENOMIC DNA]</scope>
    <source>
        <strain evidence="3 4">BR7-21</strain>
    </source>
</reference>
<dbReference type="SUPFAM" id="SSF51735">
    <property type="entry name" value="NAD(P)-binding Rossmann-fold domains"/>
    <property type="match status" value="1"/>
</dbReference>
<dbReference type="PANTHER" id="PTHR42760:SF40">
    <property type="entry name" value="3-OXOACYL-[ACYL-CARRIER-PROTEIN] REDUCTASE, CHLOROPLASTIC"/>
    <property type="match status" value="1"/>
</dbReference>
<protein>
    <submittedName>
        <fullName evidence="3">SDR family oxidoreductase</fullName>
    </submittedName>
</protein>
<keyword evidence="2" id="KW-0560">Oxidoreductase</keyword>
<dbReference type="PRINTS" id="PR00081">
    <property type="entry name" value="GDHRDH"/>
</dbReference>
<dbReference type="OrthoDB" id="3208554at2"/>
<name>A0A5B8U745_9ACTN</name>
<evidence type="ECO:0000256" key="2">
    <source>
        <dbReference type="ARBA" id="ARBA00023002"/>
    </source>
</evidence>
<dbReference type="KEGG" id="bsol:FSW04_15000"/>
<dbReference type="Pfam" id="PF13561">
    <property type="entry name" value="adh_short_C2"/>
    <property type="match status" value="1"/>
</dbReference>
<dbReference type="InterPro" id="IPR002347">
    <property type="entry name" value="SDR_fam"/>
</dbReference>
<keyword evidence="4" id="KW-1185">Reference proteome</keyword>
<evidence type="ECO:0000313" key="3">
    <source>
        <dbReference type="EMBL" id="QEC48751.1"/>
    </source>
</evidence>
<dbReference type="Gene3D" id="3.40.50.720">
    <property type="entry name" value="NAD(P)-binding Rossmann-like Domain"/>
    <property type="match status" value="1"/>
</dbReference>
<organism evidence="3 4">
    <name type="scientific">Baekduia soli</name>
    <dbReference type="NCBI Taxonomy" id="496014"/>
    <lineage>
        <taxon>Bacteria</taxon>
        <taxon>Bacillati</taxon>
        <taxon>Actinomycetota</taxon>
        <taxon>Thermoleophilia</taxon>
        <taxon>Solirubrobacterales</taxon>
        <taxon>Baekduiaceae</taxon>
        <taxon>Baekduia</taxon>
    </lineage>
</organism>
<dbReference type="RefSeq" id="WP_146920639.1">
    <property type="nucleotide sequence ID" value="NZ_CP042430.1"/>
</dbReference>
<dbReference type="AlphaFoldDB" id="A0A5B8U745"/>
<dbReference type="PANTHER" id="PTHR42760">
    <property type="entry name" value="SHORT-CHAIN DEHYDROGENASES/REDUCTASES FAMILY MEMBER"/>
    <property type="match status" value="1"/>
</dbReference>
<accession>A0A5B8U745</accession>
<evidence type="ECO:0000256" key="1">
    <source>
        <dbReference type="ARBA" id="ARBA00006484"/>
    </source>
</evidence>
<dbReference type="InterPro" id="IPR036291">
    <property type="entry name" value="NAD(P)-bd_dom_sf"/>
</dbReference>
<dbReference type="GO" id="GO:0030497">
    <property type="term" value="P:fatty acid elongation"/>
    <property type="evidence" value="ECO:0007669"/>
    <property type="project" value="TreeGrafter"/>
</dbReference>
<dbReference type="EMBL" id="CP042430">
    <property type="protein sequence ID" value="QEC48751.1"/>
    <property type="molecule type" value="Genomic_DNA"/>
</dbReference>
<evidence type="ECO:0000313" key="4">
    <source>
        <dbReference type="Proteomes" id="UP000321805"/>
    </source>
</evidence>
<comment type="similarity">
    <text evidence="1">Belongs to the short-chain dehydrogenases/reductases (SDR) family.</text>
</comment>
<dbReference type="FunFam" id="3.40.50.720:FF:000084">
    <property type="entry name" value="Short-chain dehydrogenase reductase"/>
    <property type="match status" value="1"/>
</dbReference>
<dbReference type="GO" id="GO:0016616">
    <property type="term" value="F:oxidoreductase activity, acting on the CH-OH group of donors, NAD or NADP as acceptor"/>
    <property type="evidence" value="ECO:0007669"/>
    <property type="project" value="TreeGrafter"/>
</dbReference>
<proteinExistence type="inferred from homology"/>
<gene>
    <name evidence="3" type="ORF">FSW04_15000</name>
</gene>